<proteinExistence type="predicted"/>
<dbReference type="OrthoDB" id="10671497at2759"/>
<dbReference type="Proteomes" id="UP000759131">
    <property type="component" value="Unassembled WGS sequence"/>
</dbReference>
<evidence type="ECO:0000313" key="2">
    <source>
        <dbReference type="EMBL" id="CAD7627345.1"/>
    </source>
</evidence>
<sequence length="525" mass="58013">MAQNAIMSLIPIDDHIIDDILDVDVEDIEYFDAIDDIDDDIGEDIDDIADIAAADTGHRLNDLLDFTTDDDHHVMADNRQCNPIECQLNMDLINKYFKPNDISTVLDIIDSHETTDDHVLNATETNDNHLNTSNGSNGNVNNVNLSRKSAAKSKKRKTMPDRPGKQLRYLFQKFGLRVLSNPNTNGANGSAVNAGADRICTRSATKSDVNRTEESRSAGPSKVVRAADDTTGAAAEDNPPIFKIYNKSCAKTGDNRPTNGNKVYIRCHSCRQSHRKCSHLTAVTNGAFQTKIRPFPRAKLDQYLKARRMAVTAAAAEPAMPDTSNAVTVRKTSSANSCSQLRPNKPNNRSLLADNKSGHKQYIRRPNTGLKTKTLVAKAISHSVAAMRSPKRVPQSPKVSPKTTVSTDESSSPPNPRPSPKRSSIASTSISNDGREVKVKPRKVWTEREMKTLLSAVDVRRVTVFKDTDCHVYVTNTWDSGVGLSVGPIATKVVARRRRCERISFRVIPAKLKFLSLERIPSHFY</sequence>
<keyword evidence="3" id="KW-1185">Reference proteome</keyword>
<evidence type="ECO:0000256" key="1">
    <source>
        <dbReference type="SAM" id="MobiDB-lite"/>
    </source>
</evidence>
<gene>
    <name evidence="2" type="ORF">OSB1V03_LOCUS7772</name>
</gene>
<feature type="region of interest" description="Disordered" evidence="1">
    <location>
        <begin position="317"/>
        <end position="440"/>
    </location>
</feature>
<dbReference type="EMBL" id="CAJPIZ010004647">
    <property type="protein sequence ID" value="CAG2107775.1"/>
    <property type="molecule type" value="Genomic_DNA"/>
</dbReference>
<organism evidence="2">
    <name type="scientific">Medioppia subpectinata</name>
    <dbReference type="NCBI Taxonomy" id="1979941"/>
    <lineage>
        <taxon>Eukaryota</taxon>
        <taxon>Metazoa</taxon>
        <taxon>Ecdysozoa</taxon>
        <taxon>Arthropoda</taxon>
        <taxon>Chelicerata</taxon>
        <taxon>Arachnida</taxon>
        <taxon>Acari</taxon>
        <taxon>Acariformes</taxon>
        <taxon>Sarcoptiformes</taxon>
        <taxon>Oribatida</taxon>
        <taxon>Brachypylina</taxon>
        <taxon>Oppioidea</taxon>
        <taxon>Oppiidae</taxon>
        <taxon>Medioppia</taxon>
    </lineage>
</organism>
<feature type="compositionally biased region" description="Polar residues" evidence="1">
    <location>
        <begin position="322"/>
        <end position="350"/>
    </location>
</feature>
<name>A0A7R9KQE6_9ACAR</name>
<dbReference type="AlphaFoldDB" id="A0A7R9KQE6"/>
<feature type="compositionally biased region" description="Low complexity" evidence="1">
    <location>
        <begin position="133"/>
        <end position="148"/>
    </location>
</feature>
<feature type="compositionally biased region" description="Polar residues" evidence="1">
    <location>
        <begin position="397"/>
        <end position="409"/>
    </location>
</feature>
<accession>A0A7R9KQE6</accession>
<feature type="region of interest" description="Disordered" evidence="1">
    <location>
        <begin position="124"/>
        <end position="162"/>
    </location>
</feature>
<evidence type="ECO:0000313" key="3">
    <source>
        <dbReference type="Proteomes" id="UP000759131"/>
    </source>
</evidence>
<feature type="region of interest" description="Disordered" evidence="1">
    <location>
        <begin position="203"/>
        <end position="235"/>
    </location>
</feature>
<reference evidence="2" key="1">
    <citation type="submission" date="2020-11" db="EMBL/GenBank/DDBJ databases">
        <authorList>
            <person name="Tran Van P."/>
        </authorList>
    </citation>
    <scope>NUCLEOTIDE SEQUENCE</scope>
</reference>
<dbReference type="EMBL" id="OC859222">
    <property type="protein sequence ID" value="CAD7627345.1"/>
    <property type="molecule type" value="Genomic_DNA"/>
</dbReference>
<protein>
    <submittedName>
        <fullName evidence="2">Uncharacterized protein</fullName>
    </submittedName>
</protein>